<dbReference type="EMBL" id="KN439993">
    <property type="protein sequence ID" value="KHG27130.1"/>
    <property type="molecule type" value="Genomic_DNA"/>
</dbReference>
<reference evidence="2" key="1">
    <citation type="submission" date="2014-09" db="EMBL/GenBank/DDBJ databases">
        <authorList>
            <person name="Mudge J."/>
            <person name="Ramaraj T."/>
            <person name="Lindquist I.E."/>
            <person name="Bharti A.K."/>
            <person name="Sundararajan A."/>
            <person name="Cameron C.T."/>
            <person name="Woodward J.E."/>
            <person name="May G.D."/>
            <person name="Brubaker C."/>
            <person name="Broadhvest J."/>
            <person name="Wilkins T.A."/>
        </authorList>
    </citation>
    <scope>NUCLEOTIDE SEQUENCE</scope>
    <source>
        <strain evidence="2">cv. AKA8401</strain>
    </source>
</reference>
<sequence>MRESADAMSQTWSSTSSHLSMSMRCPSQGLTLTQLLVDACLNMSYTSTHLNADAMS</sequence>
<keyword evidence="2" id="KW-1185">Reference proteome</keyword>
<organism evidence="1 2">
    <name type="scientific">Gossypium arboreum</name>
    <name type="common">Tree cotton</name>
    <name type="synonym">Gossypium nanking</name>
    <dbReference type="NCBI Taxonomy" id="29729"/>
    <lineage>
        <taxon>Eukaryota</taxon>
        <taxon>Viridiplantae</taxon>
        <taxon>Streptophyta</taxon>
        <taxon>Embryophyta</taxon>
        <taxon>Tracheophyta</taxon>
        <taxon>Spermatophyta</taxon>
        <taxon>Magnoliopsida</taxon>
        <taxon>eudicotyledons</taxon>
        <taxon>Gunneridae</taxon>
        <taxon>Pentapetalae</taxon>
        <taxon>rosids</taxon>
        <taxon>malvids</taxon>
        <taxon>Malvales</taxon>
        <taxon>Malvaceae</taxon>
        <taxon>Malvoideae</taxon>
        <taxon>Gossypium</taxon>
    </lineage>
</organism>
<dbReference type="AlphaFoldDB" id="A0A0B0PQ62"/>
<name>A0A0B0PQ62_GOSAR</name>
<accession>A0A0B0PQ62</accession>
<gene>
    <name evidence="1" type="ORF">F383_09543</name>
</gene>
<proteinExistence type="predicted"/>
<evidence type="ECO:0000313" key="2">
    <source>
        <dbReference type="Proteomes" id="UP000032142"/>
    </source>
</evidence>
<dbReference type="Proteomes" id="UP000032142">
    <property type="component" value="Unassembled WGS sequence"/>
</dbReference>
<protein>
    <submittedName>
        <fullName evidence="1">Uncharacterized protein</fullName>
    </submittedName>
</protein>
<evidence type="ECO:0000313" key="1">
    <source>
        <dbReference type="EMBL" id="KHG27130.1"/>
    </source>
</evidence>